<dbReference type="PANTHER" id="PTHR46244:SF6">
    <property type="entry name" value="PHOSPHOENOLPYRUVATE-PROTEIN PHOSPHOTRANSFERASE"/>
    <property type="match status" value="1"/>
</dbReference>
<organism evidence="16 17">
    <name type="scientific">Sphingomonas cavernae</name>
    <dbReference type="NCBI Taxonomy" id="2320861"/>
    <lineage>
        <taxon>Bacteria</taxon>
        <taxon>Pseudomonadati</taxon>
        <taxon>Pseudomonadota</taxon>
        <taxon>Alphaproteobacteria</taxon>
        <taxon>Sphingomonadales</taxon>
        <taxon>Sphingomonadaceae</taxon>
        <taxon>Sphingomonas</taxon>
    </lineage>
</organism>
<keyword evidence="7" id="KW-0963">Cytoplasm</keyword>
<dbReference type="InterPro" id="IPR001127">
    <property type="entry name" value="PTS_EIIA_1_perm"/>
</dbReference>
<dbReference type="SUPFAM" id="SSF47831">
    <property type="entry name" value="Enzyme I of the PEP:sugar phosphotransferase system HPr-binding (sub)domain"/>
    <property type="match status" value="1"/>
</dbReference>
<comment type="subcellular location">
    <subcellularLocation>
        <location evidence="3">Cytoplasm</location>
    </subcellularLocation>
</comment>
<dbReference type="InterPro" id="IPR040442">
    <property type="entry name" value="Pyrv_kinase-like_dom_sf"/>
</dbReference>
<dbReference type="CDD" id="cd00367">
    <property type="entry name" value="PTS-HPr_like"/>
    <property type="match status" value="1"/>
</dbReference>
<dbReference type="PROSITE" id="PS00371">
    <property type="entry name" value="PTS_EIIA_TYPE_1_HIS"/>
    <property type="match status" value="1"/>
</dbReference>
<protein>
    <recommendedName>
        <fullName evidence="5">phosphoenolpyruvate--protein phosphotransferase</fullName>
        <ecNumber evidence="5">2.7.3.9</ecNumber>
    </recommendedName>
</protein>
<evidence type="ECO:0000256" key="7">
    <source>
        <dbReference type="ARBA" id="ARBA00022490"/>
    </source>
</evidence>
<keyword evidence="11" id="KW-0479">Metal-binding</keyword>
<dbReference type="PROSITE" id="PS00369">
    <property type="entry name" value="PTS_HPR_HIS"/>
    <property type="match status" value="1"/>
</dbReference>
<keyword evidence="6" id="KW-0813">Transport</keyword>
<dbReference type="InterPro" id="IPR006318">
    <property type="entry name" value="PTS_EI-like"/>
</dbReference>
<evidence type="ECO:0000313" key="16">
    <source>
        <dbReference type="EMBL" id="RJF85977.1"/>
    </source>
</evidence>
<name>A0A418W7K0_9SPHN</name>
<dbReference type="GO" id="GO:0016301">
    <property type="term" value="F:kinase activity"/>
    <property type="evidence" value="ECO:0007669"/>
    <property type="project" value="UniProtKB-KW"/>
</dbReference>
<dbReference type="PROSITE" id="PS51093">
    <property type="entry name" value="PTS_EIIA_TYPE_1"/>
    <property type="match status" value="1"/>
</dbReference>
<dbReference type="OrthoDB" id="9765468at2"/>
<dbReference type="NCBIfam" id="TIGR01003">
    <property type="entry name" value="PTS_HPr_family"/>
    <property type="match status" value="1"/>
</dbReference>
<dbReference type="InterPro" id="IPR008279">
    <property type="entry name" value="PEP-util_enz_mobile_dom"/>
</dbReference>
<dbReference type="InterPro" id="IPR015813">
    <property type="entry name" value="Pyrv/PenolPyrv_kinase-like_dom"/>
</dbReference>
<evidence type="ECO:0000256" key="2">
    <source>
        <dbReference type="ARBA" id="ARBA00001946"/>
    </source>
</evidence>
<dbReference type="NCBIfam" id="TIGR00830">
    <property type="entry name" value="PTBA"/>
    <property type="match status" value="1"/>
</dbReference>
<feature type="domain" description="PTS EIIA type-1" evidence="14">
    <location>
        <begin position="22"/>
        <end position="126"/>
    </location>
</feature>
<dbReference type="InterPro" id="IPR036637">
    <property type="entry name" value="Phosphohistidine_dom_sf"/>
</dbReference>
<evidence type="ECO:0000256" key="5">
    <source>
        <dbReference type="ARBA" id="ARBA00012232"/>
    </source>
</evidence>
<dbReference type="SUPFAM" id="SSF51621">
    <property type="entry name" value="Phosphoenolpyruvate/pyruvate domain"/>
    <property type="match status" value="1"/>
</dbReference>
<dbReference type="NCBIfam" id="TIGR01417">
    <property type="entry name" value="PTS_I_fam"/>
    <property type="match status" value="1"/>
</dbReference>
<dbReference type="Pfam" id="PF02896">
    <property type="entry name" value="PEP-utilizers_C"/>
    <property type="match status" value="1"/>
</dbReference>
<evidence type="ECO:0000256" key="13">
    <source>
        <dbReference type="ARBA" id="ARBA00022842"/>
    </source>
</evidence>
<evidence type="ECO:0000256" key="10">
    <source>
        <dbReference type="ARBA" id="ARBA00022683"/>
    </source>
</evidence>
<accession>A0A418W7K0</accession>
<keyword evidence="13" id="KW-0460">Magnesium</keyword>
<keyword evidence="16" id="KW-0670">Pyruvate</keyword>
<dbReference type="InterPro" id="IPR000032">
    <property type="entry name" value="HPr-like"/>
</dbReference>
<dbReference type="SUPFAM" id="SSF51261">
    <property type="entry name" value="Duplicated hybrid motif"/>
    <property type="match status" value="1"/>
</dbReference>
<dbReference type="Gene3D" id="3.30.1340.10">
    <property type="entry name" value="HPr-like"/>
    <property type="match status" value="1"/>
</dbReference>
<dbReference type="InterPro" id="IPR036618">
    <property type="entry name" value="PtsI_HPr-bd_sf"/>
</dbReference>
<evidence type="ECO:0000259" key="15">
    <source>
        <dbReference type="PROSITE" id="PS51350"/>
    </source>
</evidence>
<dbReference type="InterPro" id="IPR008731">
    <property type="entry name" value="PTS_EIN"/>
</dbReference>
<evidence type="ECO:0000256" key="8">
    <source>
        <dbReference type="ARBA" id="ARBA00022597"/>
    </source>
</evidence>
<dbReference type="Gene3D" id="3.20.20.60">
    <property type="entry name" value="Phosphoenolpyruvate-binding domains"/>
    <property type="match status" value="1"/>
</dbReference>
<dbReference type="SUPFAM" id="SSF52009">
    <property type="entry name" value="Phosphohistidine domain"/>
    <property type="match status" value="1"/>
</dbReference>
<dbReference type="Pfam" id="PF00358">
    <property type="entry name" value="PTS_EIIA_1"/>
    <property type="match status" value="1"/>
</dbReference>
<reference evidence="16 17" key="1">
    <citation type="submission" date="2018-09" db="EMBL/GenBank/DDBJ databases">
        <authorList>
            <person name="Zhu H."/>
        </authorList>
    </citation>
    <scope>NUCLEOTIDE SEQUENCE [LARGE SCALE GENOMIC DNA]</scope>
    <source>
        <strain evidence="16 17">K2R01-6</strain>
    </source>
</reference>
<keyword evidence="17" id="KW-1185">Reference proteome</keyword>
<dbReference type="PRINTS" id="PR00107">
    <property type="entry name" value="PHOSPHOCPHPR"/>
</dbReference>
<dbReference type="GO" id="GO:0008965">
    <property type="term" value="F:phosphoenolpyruvate-protein phosphotransferase activity"/>
    <property type="evidence" value="ECO:0007669"/>
    <property type="project" value="UniProtKB-EC"/>
</dbReference>
<keyword evidence="10" id="KW-0598">Phosphotransferase system</keyword>
<evidence type="ECO:0000259" key="14">
    <source>
        <dbReference type="PROSITE" id="PS51093"/>
    </source>
</evidence>
<comment type="cofactor">
    <cofactor evidence="2">
        <name>Mg(2+)</name>
        <dbReference type="ChEBI" id="CHEBI:18420"/>
    </cofactor>
</comment>
<evidence type="ECO:0000256" key="6">
    <source>
        <dbReference type="ARBA" id="ARBA00022448"/>
    </source>
</evidence>
<sequence length="825" mass="84330">MSSVRVAAPFAGWAAPLDEVPDPVFAERMMGDGVAIDPLDAVLRAPADAEVIAVAPTGHSVTLRLANGAELLIHIGLETVGLGGEGFTAHVADGARVKTGDPLIAFDLDSVAARAKSLITPIVIANEGYRVVLIACDRSVVAGEALMEVIAEGVAAPSTAAVGDDSAVLEIGIPMANGVHARPAAKIVAALKPFSAQVSFAAHGREANARSAVGLMTLGLKHGDGVRITGKGADARAAVTAVAALIETGMGEAHEAPAPMAAVDVATLATGPLFRGVRAAPGLAIGPVVQFRPADAEVPEAGQGLVHEATALEHAMHALSAELDGAGTGPAAEIAAAHRALLEDPELLEGAQSWLGLGKSAGHAWRMATRAQADAIRATGDPLLIERIADLIDIERRLIAKLLGDTAPAMPRLPDRAILIADELLPSQFMALDATRLGGVATARGGPTSHVAILAAAAGVPMLVATGAGVFAVPEGRTVVLDADARTLDSDPVPARLQDMAERLLANSARHATEVAAAADDCVMADGTRIEVFANLCSAEEATRAVRLGAEGCGLLRTEFIFLDRADAPSEEEQRESYAAIAAALKGRPLIIRTLDIGGDKPVPYLPFPHEDNPALGNRGVRLGLQKPELLATQLRAIFAGVPAAQCRVMVPMIVDVEELRAVRAIFDEAAKAVGLTERVALGVMIETPSAAILADNIAAEADFLSIGSNDLTQYALAADRGNPAVADKIDALHPAVLRLIAEAAKGGAKHGRWTGVCGGVASEPRAAAILIGLGITELSATAAAIPALKAAVRGLLLEDCKALAARALAAGSAAEVRALIEGEG</sequence>
<proteinExistence type="inferred from homology"/>
<dbReference type="SUPFAM" id="SSF55594">
    <property type="entry name" value="HPr-like"/>
    <property type="match status" value="1"/>
</dbReference>
<dbReference type="AlphaFoldDB" id="A0A418W7K0"/>
<comment type="similarity">
    <text evidence="4">Belongs to the PEP-utilizing enzyme family.</text>
</comment>
<dbReference type="FunFam" id="2.70.70.10:FF:000001">
    <property type="entry name" value="PTS system glucose-specific IIA component"/>
    <property type="match status" value="1"/>
</dbReference>
<evidence type="ECO:0000256" key="9">
    <source>
        <dbReference type="ARBA" id="ARBA00022679"/>
    </source>
</evidence>
<dbReference type="InterPro" id="IPR050499">
    <property type="entry name" value="PEP-utilizing_PTS_enzyme"/>
</dbReference>
<keyword evidence="12" id="KW-0418">Kinase</keyword>
<evidence type="ECO:0000256" key="4">
    <source>
        <dbReference type="ARBA" id="ARBA00007837"/>
    </source>
</evidence>
<dbReference type="InterPro" id="IPR001020">
    <property type="entry name" value="PTS_HPr_His_P_site"/>
</dbReference>
<feature type="domain" description="HPr" evidence="15">
    <location>
        <begin position="166"/>
        <end position="253"/>
    </location>
</feature>
<dbReference type="Pfam" id="PF00391">
    <property type="entry name" value="PEP-utilizers"/>
    <property type="match status" value="1"/>
</dbReference>
<dbReference type="PANTHER" id="PTHR46244">
    <property type="entry name" value="PHOSPHOENOLPYRUVATE-PROTEIN PHOSPHOTRANSFERASE"/>
    <property type="match status" value="1"/>
</dbReference>
<dbReference type="InterPro" id="IPR023151">
    <property type="entry name" value="PEP_util_CS"/>
</dbReference>
<gene>
    <name evidence="16" type="primary">ptsP</name>
    <name evidence="16" type="ORF">D3876_19255</name>
</gene>
<dbReference type="EC" id="2.7.3.9" evidence="5"/>
<dbReference type="GO" id="GO:0009401">
    <property type="term" value="P:phosphoenolpyruvate-dependent sugar phosphotransferase system"/>
    <property type="evidence" value="ECO:0007669"/>
    <property type="project" value="UniProtKB-KW"/>
</dbReference>
<evidence type="ECO:0000313" key="17">
    <source>
        <dbReference type="Proteomes" id="UP000286100"/>
    </source>
</evidence>
<dbReference type="Gene3D" id="2.70.70.10">
    <property type="entry name" value="Glucose Permease (Domain IIA)"/>
    <property type="match status" value="1"/>
</dbReference>
<dbReference type="Pfam" id="PF00381">
    <property type="entry name" value="PTS-HPr"/>
    <property type="match status" value="1"/>
</dbReference>
<dbReference type="Gene3D" id="1.10.274.10">
    <property type="entry name" value="PtsI, HPr-binding domain"/>
    <property type="match status" value="1"/>
</dbReference>
<dbReference type="GO" id="GO:0046872">
    <property type="term" value="F:metal ion binding"/>
    <property type="evidence" value="ECO:0007669"/>
    <property type="project" value="UniProtKB-KW"/>
</dbReference>
<dbReference type="Proteomes" id="UP000286100">
    <property type="component" value="Unassembled WGS sequence"/>
</dbReference>
<dbReference type="Pfam" id="PF05524">
    <property type="entry name" value="PEP-utilisers_N"/>
    <property type="match status" value="1"/>
</dbReference>
<dbReference type="InterPro" id="IPR000121">
    <property type="entry name" value="PEP_util_C"/>
</dbReference>
<dbReference type="Gene3D" id="3.50.30.10">
    <property type="entry name" value="Phosphohistidine domain"/>
    <property type="match status" value="1"/>
</dbReference>
<dbReference type="InterPro" id="IPR011055">
    <property type="entry name" value="Dup_hybrid_motif"/>
</dbReference>
<evidence type="ECO:0000256" key="11">
    <source>
        <dbReference type="ARBA" id="ARBA00022723"/>
    </source>
</evidence>
<evidence type="ECO:0000256" key="1">
    <source>
        <dbReference type="ARBA" id="ARBA00000683"/>
    </source>
</evidence>
<evidence type="ECO:0000256" key="12">
    <source>
        <dbReference type="ARBA" id="ARBA00022777"/>
    </source>
</evidence>
<comment type="caution">
    <text evidence="16">The sequence shown here is derived from an EMBL/GenBank/DDBJ whole genome shotgun (WGS) entry which is preliminary data.</text>
</comment>
<comment type="catalytic activity">
    <reaction evidence="1">
        <text>L-histidyl-[protein] + phosphoenolpyruvate = N(pros)-phospho-L-histidyl-[protein] + pyruvate</text>
        <dbReference type="Rhea" id="RHEA:23880"/>
        <dbReference type="Rhea" id="RHEA-COMP:9745"/>
        <dbReference type="Rhea" id="RHEA-COMP:9746"/>
        <dbReference type="ChEBI" id="CHEBI:15361"/>
        <dbReference type="ChEBI" id="CHEBI:29979"/>
        <dbReference type="ChEBI" id="CHEBI:58702"/>
        <dbReference type="ChEBI" id="CHEBI:64837"/>
        <dbReference type="EC" id="2.7.3.9"/>
    </reaction>
</comment>
<dbReference type="PROSITE" id="PS00742">
    <property type="entry name" value="PEP_ENZYMES_2"/>
    <property type="match status" value="1"/>
</dbReference>
<dbReference type="PRINTS" id="PR01736">
    <property type="entry name" value="PHPHTRNFRASE"/>
</dbReference>
<dbReference type="EMBL" id="QYUM01000004">
    <property type="protein sequence ID" value="RJF85977.1"/>
    <property type="molecule type" value="Genomic_DNA"/>
</dbReference>
<dbReference type="InterPro" id="IPR035895">
    <property type="entry name" value="HPr-like_sf"/>
</dbReference>
<dbReference type="GO" id="GO:0005737">
    <property type="term" value="C:cytoplasm"/>
    <property type="evidence" value="ECO:0007669"/>
    <property type="project" value="UniProtKB-SubCell"/>
</dbReference>
<evidence type="ECO:0000256" key="3">
    <source>
        <dbReference type="ARBA" id="ARBA00004496"/>
    </source>
</evidence>
<dbReference type="PROSITE" id="PS51350">
    <property type="entry name" value="PTS_HPR_DOM"/>
    <property type="match status" value="1"/>
</dbReference>
<dbReference type="RefSeq" id="WP_119765251.1">
    <property type="nucleotide sequence ID" value="NZ_QYUM01000004.1"/>
</dbReference>
<keyword evidence="9 16" id="KW-0808">Transferase</keyword>
<keyword evidence="8" id="KW-0762">Sugar transport</keyword>